<proteinExistence type="predicted"/>
<name>A0A1C4BQU5_9BACI</name>
<sequence>MNKNRMDPCKAAKLFCDKNFFTSEIVLLGGSVIRGEATDTSDLDIVIIDESIHSAYRESLFAYDWPIEVFVHNKKTLIDFFKSDCERARPSLPRMVAEAVVIKDNGYSSRLKEQAEGLLNEGPPEWDSSMIRMKRYFLTDLLDDFIGSTNHGETIFIAGTLAESLHEFVLRTNRHWIGSSKWIIRALTAYNPVFAEKFIESFSAFYQTGEKGQVISLVDSVLKPYGGRLFEGFSLGKHSVEVECGENER</sequence>
<dbReference type="AlphaFoldDB" id="A0A1C4BQU5"/>
<organism evidence="1 2">
    <name type="scientific">[Bacillus] enclensis</name>
    <dbReference type="NCBI Taxonomy" id="1402860"/>
    <lineage>
        <taxon>Bacteria</taxon>
        <taxon>Bacillati</taxon>
        <taxon>Bacillota</taxon>
        <taxon>Bacilli</taxon>
        <taxon>Bacillales</taxon>
        <taxon>Bacillaceae</taxon>
        <taxon>Rossellomorea</taxon>
    </lineage>
</organism>
<keyword evidence="2" id="KW-1185">Reference proteome</keyword>
<evidence type="ECO:0000313" key="2">
    <source>
        <dbReference type="Proteomes" id="UP000181997"/>
    </source>
</evidence>
<accession>A0A1C4BQU5</accession>
<evidence type="ECO:0008006" key="3">
    <source>
        <dbReference type="Google" id="ProtNLM"/>
    </source>
</evidence>
<evidence type="ECO:0000313" key="1">
    <source>
        <dbReference type="EMBL" id="SCC09227.1"/>
    </source>
</evidence>
<dbReference type="Proteomes" id="UP000181997">
    <property type="component" value="Unassembled WGS sequence"/>
</dbReference>
<dbReference type="SUPFAM" id="SSF81301">
    <property type="entry name" value="Nucleotidyltransferase"/>
    <property type="match status" value="1"/>
</dbReference>
<gene>
    <name evidence="1" type="ORF">GA0061094_2430</name>
</gene>
<dbReference type="RefSeq" id="WP_244888146.1">
    <property type="nucleotide sequence ID" value="NZ_FMAU01000002.1"/>
</dbReference>
<dbReference type="CDD" id="cd05403">
    <property type="entry name" value="NT_KNTase_like"/>
    <property type="match status" value="1"/>
</dbReference>
<dbReference type="EMBL" id="FMAU01000002">
    <property type="protein sequence ID" value="SCC09227.1"/>
    <property type="molecule type" value="Genomic_DNA"/>
</dbReference>
<dbReference type="Gene3D" id="3.30.460.10">
    <property type="entry name" value="Beta Polymerase, domain 2"/>
    <property type="match status" value="1"/>
</dbReference>
<dbReference type="InterPro" id="IPR043519">
    <property type="entry name" value="NT_sf"/>
</dbReference>
<protein>
    <recommendedName>
        <fullName evidence="3">Nucleotidyltransferase domain-containing protein</fullName>
    </recommendedName>
</protein>
<reference evidence="2" key="1">
    <citation type="submission" date="2016-08" db="EMBL/GenBank/DDBJ databases">
        <authorList>
            <person name="Varghese N."/>
            <person name="Submissions Spin"/>
        </authorList>
    </citation>
    <scope>NUCLEOTIDE SEQUENCE [LARGE SCALE GENOMIC DNA]</scope>
    <source>
        <strain evidence="2">SGD-1123</strain>
    </source>
</reference>